<evidence type="ECO:0000313" key="1">
    <source>
        <dbReference type="EMBL" id="KAJ9068580.1"/>
    </source>
</evidence>
<keyword evidence="2" id="KW-1185">Reference proteome</keyword>
<accession>A0ACC2T232</accession>
<protein>
    <submittedName>
        <fullName evidence="1">Uncharacterized protein</fullName>
    </submittedName>
</protein>
<name>A0ACC2T232_9FUNG</name>
<gene>
    <name evidence="1" type="ORF">DSO57_1027177</name>
</gene>
<proteinExistence type="predicted"/>
<organism evidence="1 2">
    <name type="scientific">Entomophthora muscae</name>
    <dbReference type="NCBI Taxonomy" id="34485"/>
    <lineage>
        <taxon>Eukaryota</taxon>
        <taxon>Fungi</taxon>
        <taxon>Fungi incertae sedis</taxon>
        <taxon>Zoopagomycota</taxon>
        <taxon>Entomophthoromycotina</taxon>
        <taxon>Entomophthoromycetes</taxon>
        <taxon>Entomophthorales</taxon>
        <taxon>Entomophthoraceae</taxon>
        <taxon>Entomophthora</taxon>
    </lineage>
</organism>
<dbReference type="Proteomes" id="UP001165960">
    <property type="component" value="Unassembled WGS sequence"/>
</dbReference>
<evidence type="ECO:0000313" key="2">
    <source>
        <dbReference type="Proteomes" id="UP001165960"/>
    </source>
</evidence>
<dbReference type="EMBL" id="QTSX02003714">
    <property type="protein sequence ID" value="KAJ9068580.1"/>
    <property type="molecule type" value="Genomic_DNA"/>
</dbReference>
<sequence>MHFPHFILQEIGLYLSHEQILELRFIDRHCNLSLIPLAFQRISFKTQLGAQCLALLKRYGLFIKNLQIHKKTNCQDILNVLVQIVPNICNVSAVHLNTHYFSPEIVKTLSLLCSELPLLRHLGVTSIKTDFNDYPLVGFEALQLLYINFPQERSMVNFLKSITCPLLKKLYLVYSYTDTIILRVAKKIFPSLEKVCTVFSLNAKAYSSSVDFKAGSISEINGCFHEDNSVILSFLGSGMPVNTGHDEKDVFLQLDEFQATIVNPSRIKELNQLIPSLKKVHLVLYSQSMDIIKRMPIVAEVDRVELDFQQGIPFLHTGTFIARRLSLSCGFHITTEVIKWASRCFPNLETLEIDACFDDGEWEEAFPNLKHLIYYLPNLDCLTQLLQEAPNCTFVQLYDYSSNKPQIESFFKRYPGRQFEFRSLRDMILEDIGYY</sequence>
<reference evidence="1" key="1">
    <citation type="submission" date="2022-04" db="EMBL/GenBank/DDBJ databases">
        <title>Genome of the entomopathogenic fungus Entomophthora muscae.</title>
        <authorList>
            <person name="Elya C."/>
            <person name="Lovett B.R."/>
            <person name="Lee E."/>
            <person name="Macias A.M."/>
            <person name="Hajek A.E."/>
            <person name="De Bivort B.L."/>
            <person name="Kasson M.T."/>
            <person name="De Fine Licht H.H."/>
            <person name="Stajich J.E."/>
        </authorList>
    </citation>
    <scope>NUCLEOTIDE SEQUENCE</scope>
    <source>
        <strain evidence="1">Berkeley</strain>
    </source>
</reference>
<comment type="caution">
    <text evidence="1">The sequence shown here is derived from an EMBL/GenBank/DDBJ whole genome shotgun (WGS) entry which is preliminary data.</text>
</comment>